<keyword evidence="7" id="KW-1185">Reference proteome</keyword>
<dbReference type="Pfam" id="PF01022">
    <property type="entry name" value="HTH_5"/>
    <property type="match status" value="1"/>
</dbReference>
<keyword evidence="3" id="KW-0804">Transcription</keyword>
<dbReference type="Proteomes" id="UP001523216">
    <property type="component" value="Unassembled WGS sequence"/>
</dbReference>
<sequence>MPSAPAATRIRFAVSCLWEVLAAVRVLRAPGVPALYRDWAGRAHLPADSLLGALVAPPGGYAPDFLTPPPTGLAADLSTELATLRATPPEVVRVHLDLMPAPVAGLYADPSAGLSRLSDEIEAFWHTAVAPTWPRIKSLLDAEIHYRARRLAGEGTAGVLADLHPQVTWHNGTLHINQPHCAAADVPTGAGLILIPSIFVWPTVLSVSAGPVPQLAYPARAAATLWEASPAVPDALTALIGRSRARMLVELSALLSTTDLSHRTGITPGGVSQHLTTLRAAGLVTTHRQGRSLLNTRTPAAEALMAATGNQPPSFPVEPSAGGHIHG</sequence>
<proteinExistence type="predicted"/>
<evidence type="ECO:0000256" key="3">
    <source>
        <dbReference type="ARBA" id="ARBA00023163"/>
    </source>
</evidence>
<feature type="domain" description="HTH arsR-type" evidence="5">
    <location>
        <begin position="234"/>
        <end position="310"/>
    </location>
</feature>
<evidence type="ECO:0000256" key="4">
    <source>
        <dbReference type="SAM" id="MobiDB-lite"/>
    </source>
</evidence>
<feature type="region of interest" description="Disordered" evidence="4">
    <location>
        <begin position="308"/>
        <end position="327"/>
    </location>
</feature>
<protein>
    <submittedName>
        <fullName evidence="6">Winged helix-turn-helix domain-containing protein</fullName>
    </submittedName>
</protein>
<evidence type="ECO:0000313" key="7">
    <source>
        <dbReference type="Proteomes" id="UP001523216"/>
    </source>
</evidence>
<dbReference type="EMBL" id="JAMQOL010000006">
    <property type="protein sequence ID" value="MCM4076861.1"/>
    <property type="molecule type" value="Genomic_DNA"/>
</dbReference>
<evidence type="ECO:0000313" key="6">
    <source>
        <dbReference type="EMBL" id="MCM4076861.1"/>
    </source>
</evidence>
<dbReference type="InterPro" id="IPR045981">
    <property type="entry name" value="DUF5937"/>
</dbReference>
<reference evidence="6 7" key="1">
    <citation type="submission" date="2022-06" db="EMBL/GenBank/DDBJ databases">
        <title>Actinoplanes abujensis sp. nov., isolated from Nigerian arid soil.</title>
        <authorList>
            <person name="Ding P."/>
        </authorList>
    </citation>
    <scope>NUCLEOTIDE SEQUENCE [LARGE SCALE GENOMIC DNA]</scope>
    <source>
        <strain evidence="7">TRM88002</strain>
    </source>
</reference>
<dbReference type="CDD" id="cd00090">
    <property type="entry name" value="HTH_ARSR"/>
    <property type="match status" value="1"/>
</dbReference>
<dbReference type="PANTHER" id="PTHR43132">
    <property type="entry name" value="ARSENICAL RESISTANCE OPERON REPRESSOR ARSR-RELATED"/>
    <property type="match status" value="1"/>
</dbReference>
<dbReference type="SUPFAM" id="SSF46785">
    <property type="entry name" value="Winged helix' DNA-binding domain"/>
    <property type="match status" value="1"/>
</dbReference>
<dbReference type="PANTHER" id="PTHR43132:SF6">
    <property type="entry name" value="HTH-TYPE TRANSCRIPTIONAL REPRESSOR CZRA"/>
    <property type="match status" value="1"/>
</dbReference>
<dbReference type="Pfam" id="PF19361">
    <property type="entry name" value="DUF5937"/>
    <property type="match status" value="1"/>
</dbReference>
<name>A0ABT0XSU8_9ACTN</name>
<comment type="caution">
    <text evidence="6">The sequence shown here is derived from an EMBL/GenBank/DDBJ whole genome shotgun (WGS) entry which is preliminary data.</text>
</comment>
<keyword evidence="1" id="KW-0805">Transcription regulation</keyword>
<dbReference type="InterPro" id="IPR036390">
    <property type="entry name" value="WH_DNA-bd_sf"/>
</dbReference>
<gene>
    <name evidence="6" type="ORF">LXN57_04690</name>
</gene>
<dbReference type="InterPro" id="IPR011991">
    <property type="entry name" value="ArsR-like_HTH"/>
</dbReference>
<evidence type="ECO:0000259" key="5">
    <source>
        <dbReference type="SMART" id="SM00418"/>
    </source>
</evidence>
<organism evidence="6 7">
    <name type="scientific">Paractinoplanes hotanensis</name>
    <dbReference type="NCBI Taxonomy" id="2906497"/>
    <lineage>
        <taxon>Bacteria</taxon>
        <taxon>Bacillati</taxon>
        <taxon>Actinomycetota</taxon>
        <taxon>Actinomycetes</taxon>
        <taxon>Micromonosporales</taxon>
        <taxon>Micromonosporaceae</taxon>
        <taxon>Paractinoplanes</taxon>
    </lineage>
</organism>
<evidence type="ECO:0000256" key="1">
    <source>
        <dbReference type="ARBA" id="ARBA00023015"/>
    </source>
</evidence>
<dbReference type="RefSeq" id="WP_251796739.1">
    <property type="nucleotide sequence ID" value="NZ_JAMQOL010000006.1"/>
</dbReference>
<dbReference type="InterPro" id="IPR036388">
    <property type="entry name" value="WH-like_DNA-bd_sf"/>
</dbReference>
<dbReference type="InterPro" id="IPR051011">
    <property type="entry name" value="Metal_resp_trans_reg"/>
</dbReference>
<accession>A0ABT0XSU8</accession>
<dbReference type="InterPro" id="IPR001845">
    <property type="entry name" value="HTH_ArsR_DNA-bd_dom"/>
</dbReference>
<evidence type="ECO:0000256" key="2">
    <source>
        <dbReference type="ARBA" id="ARBA00023125"/>
    </source>
</evidence>
<dbReference type="Gene3D" id="1.10.10.10">
    <property type="entry name" value="Winged helix-like DNA-binding domain superfamily/Winged helix DNA-binding domain"/>
    <property type="match status" value="1"/>
</dbReference>
<keyword evidence="2" id="KW-0238">DNA-binding</keyword>
<dbReference type="SMART" id="SM00418">
    <property type="entry name" value="HTH_ARSR"/>
    <property type="match status" value="1"/>
</dbReference>